<dbReference type="GO" id="GO:0097546">
    <property type="term" value="C:ciliary base"/>
    <property type="evidence" value="ECO:0007669"/>
    <property type="project" value="InterPro"/>
</dbReference>
<dbReference type="InterPro" id="IPR028257">
    <property type="entry name" value="CEP126"/>
</dbReference>
<dbReference type="GeneTree" id="ENSGT00390000013786"/>
<sequence>MQVPRASSYSNLKTQFEKELEDERQSLLEDQKASRAKVRNFSQETNRRRRALEEKRKEEDVREQKLRENILLQRKQKLQEVTEKFQRAHLPSSQRKRQGVFRRQSPHLDDALKQIQSSFSPVSYQSTILSRNSGSSKSPSPSFSSISNVSGYQKHLPATVTYAKLMQEKSGINLRNSQLLFQQELEEAQRLLEEQKMSSLQEFQKEVRQLAKSESLSSLDSLENEEDNQTSLSDSRYSSNTSVNTSLSYISIPQQTPRKYLGSFSTPAEKTFLRNDQQNIFVNEHWSQDTSSFSQGHVYFKASKDQIKCLSDKEQATMDKTDLEKHADKQYFSSISNSSSSEPNVLSPKRHQSVLPYYKEARLTTAVQDMFKKERDLANGGLSNTPPTKAWATPDPTPRDVPILPQEQPELGQPVRKPSGYYSVQPKATPLILQSGQPTGEVYSVQSSATSCSLPGNTVQYKMDLVGTPENPSDIVGPNHHSKNDLSTVYPAKISDNKSTYYEFKNKSNNDTDTTNNTCKLGHAAKISFSEVTAATQPAEPKKTDSSFITSHNLGNTCEAENGTKKLKGILKKNKNVSTSKPTPDTVILGKQGTITIRDSVELTKLKEKKSEGSKTKKKLRWFDEIEESIVEERETGADQKEIKNKLLEQISEADNFRSANEDTVRSMTDAPEKSVKMDTTEEVAAHTTAQVSSTGYHFAKQAWIDSKVQDNKLPENTVVPKSEKATPVRKGKQKFSRRARSARAHLGAATSKTRKGTTIRPRSAGEINSVIKSQGTIIVPHPPPKPPPSDGQQVQSVSSNRQTISNPPKIFYNDISATSKESIQLGPQIYKDITDGCALPQGIPFTNSAVTFTPYPPSHPVSSQEAKTTLTVSAAQSATQNIMGSSIRTAVFGENGMRLERTPTDEEITLLWQDVRTALAPKEAGESRNFASCNGSVSSPPRATLSHVTIDGGSLMSGVKSVSGVGGIYSPVMNGSANINVNKRKPIAEGYGTKHRTLLEQRKQATGSATRKPALTGQGSIQTLQIIPFPSANDPAQPMHSVSPEKVSESTAQFLLAENLADTSVADEDILAAMETIQSQKYAFLRHRALHLGLGSLSMEEQKLLHSLDRLNQRLQHVQEAVGGNPSAASVLQIAAPLSAGQSGLSGAGEAAVPYKNFVTGSDSCPPIQKR</sequence>
<dbReference type="GO" id="GO:0005813">
    <property type="term" value="C:centrosome"/>
    <property type="evidence" value="ECO:0007669"/>
    <property type="project" value="InterPro"/>
</dbReference>
<dbReference type="Ensembl" id="ENSECRT00000013169.1">
    <property type="protein sequence ID" value="ENSECRP00000012948.1"/>
    <property type="gene ID" value="ENSECRG00000008652.1"/>
</dbReference>
<reference evidence="2" key="2">
    <citation type="submission" date="2025-08" db="UniProtKB">
        <authorList>
            <consortium name="Ensembl"/>
        </authorList>
    </citation>
    <scope>IDENTIFICATION</scope>
</reference>
<dbReference type="GO" id="GO:0030496">
    <property type="term" value="C:midbody"/>
    <property type="evidence" value="ECO:0007669"/>
    <property type="project" value="TreeGrafter"/>
</dbReference>
<feature type="compositionally biased region" description="Polar residues" evidence="1">
    <location>
        <begin position="1"/>
        <end position="14"/>
    </location>
</feature>
<reference evidence="2" key="3">
    <citation type="submission" date="2025-09" db="UniProtKB">
        <authorList>
            <consortium name="Ensembl"/>
        </authorList>
    </citation>
    <scope>IDENTIFICATION</scope>
</reference>
<feature type="compositionally biased region" description="Basic and acidic residues" evidence="1">
    <location>
        <begin position="15"/>
        <end position="33"/>
    </location>
</feature>
<feature type="region of interest" description="Disordered" evidence="1">
    <location>
        <begin position="723"/>
        <end position="765"/>
    </location>
</feature>
<feature type="region of interest" description="Disordered" evidence="1">
    <location>
        <begin position="214"/>
        <end position="241"/>
    </location>
</feature>
<dbReference type="AlphaFoldDB" id="A0A8C4S8C2"/>
<evidence type="ECO:0000313" key="3">
    <source>
        <dbReference type="Proteomes" id="UP000694620"/>
    </source>
</evidence>
<dbReference type="GO" id="GO:0007052">
    <property type="term" value="P:mitotic spindle organization"/>
    <property type="evidence" value="ECO:0007669"/>
    <property type="project" value="InterPro"/>
</dbReference>
<dbReference type="PANTHER" id="PTHR31191">
    <property type="entry name" value="CENTROSOMAL PROTEIN CEP126"/>
    <property type="match status" value="1"/>
</dbReference>
<proteinExistence type="predicted"/>
<dbReference type="PANTHER" id="PTHR31191:SF4">
    <property type="entry name" value="CENTROSOMAL PROTEIN OF 126 KDA"/>
    <property type="match status" value="1"/>
</dbReference>
<feature type="compositionally biased region" description="Polar residues" evidence="1">
    <location>
        <begin position="229"/>
        <end position="241"/>
    </location>
</feature>
<dbReference type="Pfam" id="PF15352">
    <property type="entry name" value="K1377"/>
    <property type="match status" value="2"/>
</dbReference>
<organism evidence="2 3">
    <name type="scientific">Erpetoichthys calabaricus</name>
    <name type="common">Rope fish</name>
    <name type="synonym">Calamoichthys calabaricus</name>
    <dbReference type="NCBI Taxonomy" id="27687"/>
    <lineage>
        <taxon>Eukaryota</taxon>
        <taxon>Metazoa</taxon>
        <taxon>Chordata</taxon>
        <taxon>Craniata</taxon>
        <taxon>Vertebrata</taxon>
        <taxon>Euteleostomi</taxon>
        <taxon>Actinopterygii</taxon>
        <taxon>Polypteriformes</taxon>
        <taxon>Polypteridae</taxon>
        <taxon>Erpetoichthys</taxon>
    </lineage>
</organism>
<dbReference type="GO" id="GO:0031122">
    <property type="term" value="P:cytoplasmic microtubule organization"/>
    <property type="evidence" value="ECO:0007669"/>
    <property type="project" value="InterPro"/>
</dbReference>
<reference evidence="2" key="1">
    <citation type="submission" date="2021-06" db="EMBL/GenBank/DDBJ databases">
        <authorList>
            <consortium name="Wellcome Sanger Institute Data Sharing"/>
        </authorList>
    </citation>
    <scope>NUCLEOTIDE SEQUENCE [LARGE SCALE GENOMIC DNA]</scope>
</reference>
<evidence type="ECO:0000256" key="1">
    <source>
        <dbReference type="SAM" id="MobiDB-lite"/>
    </source>
</evidence>
<dbReference type="RefSeq" id="XP_028656123.1">
    <property type="nucleotide sequence ID" value="XM_028800290.2"/>
</dbReference>
<accession>A0A8C4S8C2</accession>
<protein>
    <recommendedName>
        <fullName evidence="4">Centrosomal protein of 126 kDa</fullName>
    </recommendedName>
</protein>
<name>A0A8C4S8C2_ERPCA</name>
<feature type="region of interest" description="Disordered" evidence="1">
    <location>
        <begin position="660"/>
        <end position="679"/>
    </location>
</feature>
<gene>
    <name evidence="2" type="primary">cep126</name>
</gene>
<dbReference type="Proteomes" id="UP000694620">
    <property type="component" value="Chromosome 4"/>
</dbReference>
<feature type="region of interest" description="Disordered" evidence="1">
    <location>
        <begin position="1"/>
        <end position="67"/>
    </location>
</feature>
<feature type="compositionally biased region" description="Polar residues" evidence="1">
    <location>
        <begin position="791"/>
        <end position="807"/>
    </location>
</feature>
<keyword evidence="3" id="KW-1185">Reference proteome</keyword>
<evidence type="ECO:0000313" key="2">
    <source>
        <dbReference type="Ensembl" id="ENSECRP00000012948.1"/>
    </source>
</evidence>
<feature type="compositionally biased region" description="Basic and acidic residues" evidence="1">
    <location>
        <begin position="51"/>
        <end position="67"/>
    </location>
</feature>
<dbReference type="GO" id="GO:1905515">
    <property type="term" value="P:non-motile cilium assembly"/>
    <property type="evidence" value="ECO:0007669"/>
    <property type="project" value="InterPro"/>
</dbReference>
<feature type="compositionally biased region" description="Basic residues" evidence="1">
    <location>
        <begin position="728"/>
        <end position="744"/>
    </location>
</feature>
<dbReference type="OrthoDB" id="9900339at2759"/>
<dbReference type="CTD" id="57562"/>
<dbReference type="GeneID" id="114650564"/>
<feature type="compositionally biased region" description="Low complexity" evidence="1">
    <location>
        <begin position="130"/>
        <end position="149"/>
    </location>
</feature>
<feature type="region of interest" description="Disordered" evidence="1">
    <location>
        <begin position="129"/>
        <end position="149"/>
    </location>
</feature>
<feature type="region of interest" description="Disordered" evidence="1">
    <location>
        <begin position="780"/>
        <end position="809"/>
    </location>
</feature>
<feature type="compositionally biased region" description="Pro residues" evidence="1">
    <location>
        <begin position="781"/>
        <end position="790"/>
    </location>
</feature>
<evidence type="ECO:0008006" key="4">
    <source>
        <dbReference type="Google" id="ProtNLM"/>
    </source>
</evidence>